<dbReference type="PANTHER" id="PTHR13710:SF84">
    <property type="entry name" value="ATP-DEPENDENT DNA HELICASE RECS-RELATED"/>
    <property type="match status" value="1"/>
</dbReference>
<dbReference type="GO" id="GO:0005524">
    <property type="term" value="F:ATP binding"/>
    <property type="evidence" value="ECO:0007669"/>
    <property type="project" value="UniProtKB-KW"/>
</dbReference>
<dbReference type="SMART" id="SM00490">
    <property type="entry name" value="HELICc"/>
    <property type="match status" value="1"/>
</dbReference>
<dbReference type="EC" id="3.6.4.12" evidence="7"/>
<dbReference type="GO" id="GO:0006281">
    <property type="term" value="P:DNA repair"/>
    <property type="evidence" value="ECO:0007669"/>
    <property type="project" value="TreeGrafter"/>
</dbReference>
<keyword evidence="3 7" id="KW-0347">Helicase</keyword>
<dbReference type="SUPFAM" id="SSF52540">
    <property type="entry name" value="P-loop containing nucleoside triphosphate hydrolases"/>
    <property type="match status" value="1"/>
</dbReference>
<dbReference type="Pfam" id="PF00271">
    <property type="entry name" value="Helicase_C"/>
    <property type="match status" value="1"/>
</dbReference>
<dbReference type="GO" id="GO:0016787">
    <property type="term" value="F:hydrolase activity"/>
    <property type="evidence" value="ECO:0007669"/>
    <property type="project" value="UniProtKB-KW"/>
</dbReference>
<evidence type="ECO:0000256" key="1">
    <source>
        <dbReference type="ARBA" id="ARBA00022741"/>
    </source>
</evidence>
<dbReference type="PANTHER" id="PTHR13710">
    <property type="entry name" value="DNA HELICASE RECQ FAMILY MEMBER"/>
    <property type="match status" value="1"/>
</dbReference>
<dbReference type="InterPro" id="IPR027417">
    <property type="entry name" value="P-loop_NTPase"/>
</dbReference>
<evidence type="ECO:0000313" key="7">
    <source>
        <dbReference type="EMBL" id="ARW19614.1"/>
    </source>
</evidence>
<dbReference type="EMBL" id="CP021474">
    <property type="protein sequence ID" value="ARW19614.1"/>
    <property type="molecule type" value="Genomic_DNA"/>
</dbReference>
<dbReference type="GO" id="GO:0005737">
    <property type="term" value="C:cytoplasm"/>
    <property type="evidence" value="ECO:0007669"/>
    <property type="project" value="TreeGrafter"/>
</dbReference>
<sequence length="474" mass="54781">MVTDKKIYQVLHEKFNFTEFKTGQLEILHKLFDHHHTLAILPTGAGKTLIYQMYGFLNEGSVIVVSPLLSLIKDQINRLRLSGERRIAEITSQIDFMEQKQILNNLERYKFIFISPEGLQRPDVQAVMQRIEIDLFVVDEAHCIVQWGKSFRPDYLKIGRIRTQLNNPLTLMLTATAGKTTREEIVRYLNLKKGEVEEYISSVDRSNIYLDFLEVESRSDKDEKLLDLLDELPGAGIIYFSSRKVASQVSEMINNNLTLTSAPYHAGMTNYDRFQVQKQFQQDQVNVICATSAFGMGIDKANIRYVIHYHLPGDIESYVQEIGRAGRDGQQSIAIMLYAAGDEVIPSILNDIEIPSEAILTENLERSGIDEEQQELIKYYQENGLTPQELTELFKRQQLQNEQQILRMLKLIQTENCHRQYLLQYFDEGFKKHHDLCCGSINTFEKLKLEANLTTKKMQIEPWKSRLNKIFAGI</sequence>
<evidence type="ECO:0000313" key="8">
    <source>
        <dbReference type="Proteomes" id="UP000196118"/>
    </source>
</evidence>
<dbReference type="GO" id="GO:0006310">
    <property type="term" value="P:DNA recombination"/>
    <property type="evidence" value="ECO:0007669"/>
    <property type="project" value="InterPro"/>
</dbReference>
<dbReference type="NCBIfam" id="TIGR00614">
    <property type="entry name" value="recQ_fam"/>
    <property type="match status" value="1"/>
</dbReference>
<dbReference type="GO" id="GO:0030894">
    <property type="term" value="C:replisome"/>
    <property type="evidence" value="ECO:0007669"/>
    <property type="project" value="TreeGrafter"/>
</dbReference>
<evidence type="ECO:0000259" key="6">
    <source>
        <dbReference type="PROSITE" id="PS51194"/>
    </source>
</evidence>
<dbReference type="Pfam" id="PF00270">
    <property type="entry name" value="DEAD"/>
    <property type="match status" value="1"/>
</dbReference>
<dbReference type="GO" id="GO:0003676">
    <property type="term" value="F:nucleic acid binding"/>
    <property type="evidence" value="ECO:0007669"/>
    <property type="project" value="InterPro"/>
</dbReference>
<evidence type="ECO:0000256" key="3">
    <source>
        <dbReference type="ARBA" id="ARBA00022806"/>
    </source>
</evidence>
<keyword evidence="1" id="KW-0547">Nucleotide-binding</keyword>
<proteinExistence type="predicted"/>
<reference evidence="7 8" key="1">
    <citation type="submission" date="2017-05" db="EMBL/GenBank/DDBJ databases">
        <title>Genome sequence of Pediococcus pentosaceus strain SRCM100892.</title>
        <authorList>
            <person name="Cho S.H."/>
        </authorList>
    </citation>
    <scope>NUCLEOTIDE SEQUENCE [LARGE SCALE GENOMIC DNA]</scope>
    <source>
        <strain evidence="7 8">SRCM100892</strain>
    </source>
</reference>
<dbReference type="InterPro" id="IPR001650">
    <property type="entry name" value="Helicase_C-like"/>
</dbReference>
<evidence type="ECO:0000256" key="2">
    <source>
        <dbReference type="ARBA" id="ARBA00022801"/>
    </source>
</evidence>
<organism evidence="7 8">
    <name type="scientific">Pediococcus pentosaceus</name>
    <dbReference type="NCBI Taxonomy" id="1255"/>
    <lineage>
        <taxon>Bacteria</taxon>
        <taxon>Bacillati</taxon>
        <taxon>Bacillota</taxon>
        <taxon>Bacilli</taxon>
        <taxon>Lactobacillales</taxon>
        <taxon>Lactobacillaceae</taxon>
        <taxon>Pediococcus</taxon>
    </lineage>
</organism>
<dbReference type="SMART" id="SM00487">
    <property type="entry name" value="DEXDc"/>
    <property type="match status" value="1"/>
</dbReference>
<dbReference type="PROSITE" id="PS51192">
    <property type="entry name" value="HELICASE_ATP_BIND_1"/>
    <property type="match status" value="1"/>
</dbReference>
<feature type="domain" description="Helicase C-terminal" evidence="6">
    <location>
        <begin position="224"/>
        <end position="377"/>
    </location>
</feature>
<dbReference type="AlphaFoldDB" id="A0A1Y0VQ71"/>
<dbReference type="Gene3D" id="3.40.50.300">
    <property type="entry name" value="P-loop containing nucleotide triphosphate hydrolases"/>
    <property type="match status" value="2"/>
</dbReference>
<keyword evidence="2 7" id="KW-0378">Hydrolase</keyword>
<dbReference type="GO" id="GO:0009378">
    <property type="term" value="F:four-way junction helicase activity"/>
    <property type="evidence" value="ECO:0007669"/>
    <property type="project" value="TreeGrafter"/>
</dbReference>
<accession>A0A1Y0VQ71</accession>
<dbReference type="PROSITE" id="PS51194">
    <property type="entry name" value="HELICASE_CTER"/>
    <property type="match status" value="1"/>
</dbReference>
<dbReference type="GO" id="GO:0043138">
    <property type="term" value="F:3'-5' DNA helicase activity"/>
    <property type="evidence" value="ECO:0007669"/>
    <property type="project" value="TreeGrafter"/>
</dbReference>
<dbReference type="Proteomes" id="UP000196118">
    <property type="component" value="Chromosome"/>
</dbReference>
<evidence type="ECO:0000256" key="4">
    <source>
        <dbReference type="ARBA" id="ARBA00022840"/>
    </source>
</evidence>
<feature type="domain" description="Helicase ATP-binding" evidence="5">
    <location>
        <begin position="28"/>
        <end position="195"/>
    </location>
</feature>
<dbReference type="GO" id="GO:0043590">
    <property type="term" value="C:bacterial nucleoid"/>
    <property type="evidence" value="ECO:0007669"/>
    <property type="project" value="TreeGrafter"/>
</dbReference>
<dbReference type="InterPro" id="IPR004589">
    <property type="entry name" value="DNA_helicase_ATP-dep_RecQ"/>
</dbReference>
<name>A0A1Y0VQ71_PEDPE</name>
<keyword evidence="4" id="KW-0067">ATP-binding</keyword>
<evidence type="ECO:0000259" key="5">
    <source>
        <dbReference type="PROSITE" id="PS51192"/>
    </source>
</evidence>
<dbReference type="InterPro" id="IPR014001">
    <property type="entry name" value="Helicase_ATP-bd"/>
</dbReference>
<dbReference type="InterPro" id="IPR011545">
    <property type="entry name" value="DEAD/DEAH_box_helicase_dom"/>
</dbReference>
<gene>
    <name evidence="7" type="primary">recQ</name>
    <name evidence="7" type="ORF">S100892_01041</name>
</gene>
<dbReference type="CDD" id="cd17920">
    <property type="entry name" value="DEXHc_RecQ"/>
    <property type="match status" value="1"/>
</dbReference>
<protein>
    <submittedName>
        <fullName evidence="7">DNA helicase</fullName>
        <ecNumber evidence="7">3.6.4.12</ecNumber>
    </submittedName>
</protein>